<sequence>MQNAFTTTPQDTSTEANVQEFIFQRMLMSNAFITLAVVSEVSNEGEVVTVRPLVEGFTGNGDRIPKTEIYGVPVWRLQRGASAVIMPPVVGDIGIIAICDRDISGIKATKESSLPGSNRTHNYADAIYLGGVLNSEPSQYVKFSNDGIDIVSPLTININSNVVSINAESRAEINSPQILLNGNVGQGEGSYAGEAHFKNKVTSDVDFQAGDISLIGHRTDGVQPGSGKSGLPTA</sequence>
<evidence type="ECO:0000313" key="2">
    <source>
        <dbReference type="EMBL" id="PLR20422.1"/>
    </source>
</evidence>
<organism evidence="2 3">
    <name type="scientific">Pantoea endophytica</name>
    <dbReference type="NCBI Taxonomy" id="92488"/>
    <lineage>
        <taxon>Bacteria</taxon>
        <taxon>Pseudomonadati</taxon>
        <taxon>Pseudomonadota</taxon>
        <taxon>Gammaproteobacteria</taxon>
        <taxon>Enterobacterales</taxon>
        <taxon>Erwiniaceae</taxon>
        <taxon>Pantoea</taxon>
    </lineage>
</organism>
<keyword evidence="3" id="KW-1185">Reference proteome</keyword>
<dbReference type="Gene3D" id="2.40.50.230">
    <property type="entry name" value="Gp5 N-terminal domain"/>
    <property type="match status" value="1"/>
</dbReference>
<dbReference type="InterPro" id="IPR037026">
    <property type="entry name" value="Vgr_OB-fold_dom_sf"/>
</dbReference>
<name>A0ABX4SL69_9GAMM</name>
<gene>
    <name evidence="2" type="ORF">PZBJ_20455</name>
</gene>
<evidence type="ECO:0000259" key="1">
    <source>
        <dbReference type="Pfam" id="PF18352"/>
    </source>
</evidence>
<dbReference type="EMBL" id="PJRT01000032">
    <property type="protein sequence ID" value="PLR20422.1"/>
    <property type="molecule type" value="Genomic_DNA"/>
</dbReference>
<protein>
    <submittedName>
        <fullName evidence="2">Oxidoreductase</fullName>
    </submittedName>
</protein>
<evidence type="ECO:0000313" key="3">
    <source>
        <dbReference type="Proteomes" id="UP000234296"/>
    </source>
</evidence>
<dbReference type="Pfam" id="PF18352">
    <property type="entry name" value="Gp138_N"/>
    <property type="match status" value="1"/>
</dbReference>
<accession>A0ABX4SL69</accession>
<comment type="caution">
    <text evidence="2">The sequence shown here is derived from an EMBL/GenBank/DDBJ whole genome shotgun (WGS) entry which is preliminary data.</text>
</comment>
<dbReference type="InterPro" id="IPR041599">
    <property type="entry name" value="Gp138_N"/>
</dbReference>
<dbReference type="RefSeq" id="WP_101764020.1">
    <property type="nucleotide sequence ID" value="NZ_PJRT01000032.1"/>
</dbReference>
<dbReference type="Proteomes" id="UP000234296">
    <property type="component" value="Unassembled WGS sequence"/>
</dbReference>
<reference evidence="3" key="1">
    <citation type="submission" date="2017-12" db="EMBL/GenBank/DDBJ databases">
        <title>The genome sequence of Pantoea sp. 596.</title>
        <authorList>
            <person name="Gao J."/>
            <person name="Mao X."/>
            <person name="Sun J."/>
        </authorList>
    </citation>
    <scope>NUCLEOTIDE SEQUENCE [LARGE SCALE GENOMIC DNA]</scope>
    <source>
        <strain evidence="3">596</strain>
    </source>
</reference>
<feature type="domain" description="Phage protein Gp138 N-terminal" evidence="1">
    <location>
        <begin position="45"/>
        <end position="130"/>
    </location>
</feature>
<proteinExistence type="predicted"/>